<dbReference type="CDD" id="cd03141">
    <property type="entry name" value="GATase1_Hsp31_like"/>
    <property type="match status" value="1"/>
</dbReference>
<dbReference type="GO" id="GO:0019243">
    <property type="term" value="P:methylglyoxal catabolic process to D-lactate via S-lactoyl-glutathione"/>
    <property type="evidence" value="ECO:0007669"/>
    <property type="project" value="TreeGrafter"/>
</dbReference>
<comment type="caution">
    <text evidence="7">The sequence shown here is derived from an EMBL/GenBank/DDBJ whole genome shotgun (WGS) entry which is preliminary data.</text>
</comment>
<name>A0AA43QQT2_9LECA</name>
<keyword evidence="2" id="KW-0346">Stress response</keyword>
<dbReference type="PANTHER" id="PTHR48094">
    <property type="entry name" value="PROTEIN/NUCLEIC ACID DEGLYCASE DJ-1-RELATED"/>
    <property type="match status" value="1"/>
</dbReference>
<dbReference type="EMBL" id="JAPUFD010000011">
    <property type="protein sequence ID" value="MDI1490014.1"/>
    <property type="molecule type" value="Genomic_DNA"/>
</dbReference>
<feature type="domain" description="DJ-1/PfpI" evidence="6">
    <location>
        <begin position="78"/>
        <end position="220"/>
    </location>
</feature>
<keyword evidence="8" id="KW-1185">Reference proteome</keyword>
<organism evidence="7 8">
    <name type="scientific">Ramalina farinacea</name>
    <dbReference type="NCBI Taxonomy" id="258253"/>
    <lineage>
        <taxon>Eukaryota</taxon>
        <taxon>Fungi</taxon>
        <taxon>Dikarya</taxon>
        <taxon>Ascomycota</taxon>
        <taxon>Pezizomycotina</taxon>
        <taxon>Lecanoromycetes</taxon>
        <taxon>OSLEUM clade</taxon>
        <taxon>Lecanoromycetidae</taxon>
        <taxon>Lecanorales</taxon>
        <taxon>Lecanorineae</taxon>
        <taxon>Ramalinaceae</taxon>
        <taxon>Ramalina</taxon>
    </lineage>
</organism>
<evidence type="ECO:0000256" key="5">
    <source>
        <dbReference type="ARBA" id="ARBA00048082"/>
    </source>
</evidence>
<dbReference type="Proteomes" id="UP001161017">
    <property type="component" value="Unassembled WGS sequence"/>
</dbReference>
<dbReference type="AlphaFoldDB" id="A0AA43QQT2"/>
<evidence type="ECO:0000256" key="4">
    <source>
        <dbReference type="ARBA" id="ARBA00038493"/>
    </source>
</evidence>
<dbReference type="InterPro" id="IPR002818">
    <property type="entry name" value="DJ-1/PfpI"/>
</dbReference>
<keyword evidence="3" id="KW-0456">Lyase</keyword>
<comment type="catalytic activity">
    <reaction evidence="5">
        <text>methylglyoxal + H2O = (R)-lactate + H(+)</text>
        <dbReference type="Rhea" id="RHEA:27754"/>
        <dbReference type="ChEBI" id="CHEBI:15377"/>
        <dbReference type="ChEBI" id="CHEBI:15378"/>
        <dbReference type="ChEBI" id="CHEBI:16004"/>
        <dbReference type="ChEBI" id="CHEBI:17158"/>
        <dbReference type="EC" id="4.2.1.130"/>
    </reaction>
</comment>
<reference evidence="7" key="1">
    <citation type="journal article" date="2023" name="Genome Biol. Evol.">
        <title>First Whole Genome Sequence and Flow Cytometry Genome Size Data for the Lichen-Forming Fungus Ramalina farinacea (Ascomycota).</title>
        <authorList>
            <person name="Llewellyn T."/>
            <person name="Mian S."/>
            <person name="Hill R."/>
            <person name="Leitch I.J."/>
            <person name="Gaya E."/>
        </authorList>
    </citation>
    <scope>NUCLEOTIDE SEQUENCE</scope>
    <source>
        <strain evidence="7">LIQ254RAFAR</strain>
    </source>
</reference>
<evidence type="ECO:0000256" key="2">
    <source>
        <dbReference type="ARBA" id="ARBA00023016"/>
    </source>
</evidence>
<evidence type="ECO:0000259" key="6">
    <source>
        <dbReference type="Pfam" id="PF01965"/>
    </source>
</evidence>
<evidence type="ECO:0000313" key="8">
    <source>
        <dbReference type="Proteomes" id="UP001161017"/>
    </source>
</evidence>
<dbReference type="GO" id="GO:0005737">
    <property type="term" value="C:cytoplasm"/>
    <property type="evidence" value="ECO:0007669"/>
    <property type="project" value="TreeGrafter"/>
</dbReference>
<evidence type="ECO:0000256" key="1">
    <source>
        <dbReference type="ARBA" id="ARBA00013134"/>
    </source>
</evidence>
<dbReference type="Pfam" id="PF01965">
    <property type="entry name" value="DJ-1_PfpI"/>
    <property type="match status" value="1"/>
</dbReference>
<gene>
    <name evidence="7" type="ORF">OHK93_001213</name>
</gene>
<dbReference type="Gene3D" id="3.40.50.880">
    <property type="match status" value="1"/>
</dbReference>
<proteinExistence type="inferred from homology"/>
<dbReference type="GO" id="GO:0019172">
    <property type="term" value="F:glyoxalase III activity"/>
    <property type="evidence" value="ECO:0007669"/>
    <property type="project" value="UniProtKB-EC"/>
</dbReference>
<sequence>MAPKVLIVLTSQATISSVDKPTGWYLPEFAHPYYKLAGKCDITIASPAGGEAPLDQGSVKMFEGDEECQKFLKEESSLWKKTEKLESFKGKASQFDAIFYVGGHGPMFDLANSAISHDIIREFYESSKVVSAVCHGPAALVNAKLSDGSYLIAGQQVTGFSNTEEDQVGMSKAMPFMLETDLKKNSGSDSLFVAAAEPWGSKVVVSGKNGKLITGQNPASAGPVGEALLQALGA</sequence>
<dbReference type="InterPro" id="IPR050325">
    <property type="entry name" value="Prot/Nucl_acid_deglycase"/>
</dbReference>
<dbReference type="EC" id="4.2.1.130" evidence="1"/>
<dbReference type="SUPFAM" id="SSF52317">
    <property type="entry name" value="Class I glutamine amidotransferase-like"/>
    <property type="match status" value="1"/>
</dbReference>
<comment type="similarity">
    <text evidence="4">Belongs to the peptidase C56 family. HSP31-like subfamily.</text>
</comment>
<evidence type="ECO:0000256" key="3">
    <source>
        <dbReference type="ARBA" id="ARBA00023239"/>
    </source>
</evidence>
<evidence type="ECO:0000313" key="7">
    <source>
        <dbReference type="EMBL" id="MDI1490014.1"/>
    </source>
</evidence>
<protein>
    <recommendedName>
        <fullName evidence="1">D-lactate dehydratase</fullName>
        <ecNumber evidence="1">4.2.1.130</ecNumber>
    </recommendedName>
</protein>
<dbReference type="PANTHER" id="PTHR48094:SF11">
    <property type="entry name" value="GLUTATHIONE-INDEPENDENT GLYOXALASE HSP31-RELATED"/>
    <property type="match status" value="1"/>
</dbReference>
<dbReference type="InterPro" id="IPR029062">
    <property type="entry name" value="Class_I_gatase-like"/>
</dbReference>
<accession>A0AA43QQT2</accession>